<accession>A0AAD9WGS7</accession>
<sequence length="52" mass="5786">MVVGLHVKTHPLEHIDASQRVLSSEHSELGLRLVILSFLTDLFSFLAVEGQD</sequence>
<dbReference type="Proteomes" id="UP001285354">
    <property type="component" value="Unassembled WGS sequence"/>
</dbReference>
<dbReference type="EMBL" id="JAUBYV010000002">
    <property type="protein sequence ID" value="KAK2628726.1"/>
    <property type="molecule type" value="Genomic_DNA"/>
</dbReference>
<organism evidence="1 2">
    <name type="scientific">Diplocarpon rosae</name>
    <dbReference type="NCBI Taxonomy" id="946125"/>
    <lineage>
        <taxon>Eukaryota</taxon>
        <taxon>Fungi</taxon>
        <taxon>Dikarya</taxon>
        <taxon>Ascomycota</taxon>
        <taxon>Pezizomycotina</taxon>
        <taxon>Leotiomycetes</taxon>
        <taxon>Helotiales</taxon>
        <taxon>Drepanopezizaceae</taxon>
        <taxon>Diplocarpon</taxon>
    </lineage>
</organism>
<evidence type="ECO:0000313" key="2">
    <source>
        <dbReference type="Proteomes" id="UP001285354"/>
    </source>
</evidence>
<evidence type="ECO:0000313" key="1">
    <source>
        <dbReference type="EMBL" id="KAK2628726.1"/>
    </source>
</evidence>
<protein>
    <submittedName>
        <fullName evidence="1">Uncharacterized protein</fullName>
    </submittedName>
</protein>
<proteinExistence type="predicted"/>
<reference evidence="1" key="1">
    <citation type="submission" date="2023-06" db="EMBL/GenBank/DDBJ databases">
        <title>Draft genome of Marssonina rosae.</title>
        <authorList>
            <person name="Cheng Q."/>
        </authorList>
    </citation>
    <scope>NUCLEOTIDE SEQUENCE</scope>
    <source>
        <strain evidence="1">R4</strain>
    </source>
</reference>
<keyword evidence="2" id="KW-1185">Reference proteome</keyword>
<name>A0AAD9WGS7_9HELO</name>
<dbReference type="AlphaFoldDB" id="A0AAD9WGS7"/>
<gene>
    <name evidence="1" type="ORF">QTJ16_001829</name>
</gene>
<comment type="caution">
    <text evidence="1">The sequence shown here is derived from an EMBL/GenBank/DDBJ whole genome shotgun (WGS) entry which is preliminary data.</text>
</comment>